<feature type="binding site" evidence="9">
    <location>
        <begin position="366"/>
        <end position="370"/>
    </location>
    <ligand>
        <name>substrate</name>
    </ligand>
</feature>
<protein>
    <recommendedName>
        <fullName evidence="9">Ribonuclease J</fullName>
        <shortName evidence="9">RNase J</shortName>
        <ecNumber evidence="9">3.1.-.-</ecNumber>
    </recommendedName>
</protein>
<dbReference type="SUPFAM" id="SSF56281">
    <property type="entry name" value="Metallo-hydrolase/oxidoreductase"/>
    <property type="match status" value="1"/>
</dbReference>
<keyword evidence="8 9" id="KW-0694">RNA-binding</keyword>
<dbReference type="InterPro" id="IPR041636">
    <property type="entry name" value="RNase_J_C"/>
</dbReference>
<dbReference type="Pfam" id="PF22505">
    <property type="entry name" value="RNase_J_b_CASP"/>
    <property type="match status" value="1"/>
</dbReference>
<dbReference type="Pfam" id="PF17770">
    <property type="entry name" value="RNase_J_C"/>
    <property type="match status" value="1"/>
</dbReference>
<keyword evidence="1 9" id="KW-0963">Cytoplasm</keyword>
<proteinExistence type="inferred from homology"/>
<dbReference type="EC" id="3.1.-.-" evidence="9"/>
<evidence type="ECO:0000256" key="6">
    <source>
        <dbReference type="ARBA" id="ARBA00022833"/>
    </source>
</evidence>
<evidence type="ECO:0000256" key="7">
    <source>
        <dbReference type="ARBA" id="ARBA00022839"/>
    </source>
</evidence>
<evidence type="ECO:0000256" key="2">
    <source>
        <dbReference type="ARBA" id="ARBA00022722"/>
    </source>
</evidence>
<dbReference type="InterPro" id="IPR011108">
    <property type="entry name" value="RMMBL"/>
</dbReference>
<dbReference type="OrthoDB" id="9758375at2"/>
<accession>A0A084EWI6</accession>
<dbReference type="PANTHER" id="PTHR43694">
    <property type="entry name" value="RIBONUCLEASE J"/>
    <property type="match status" value="1"/>
</dbReference>
<dbReference type="Pfam" id="PF00753">
    <property type="entry name" value="Lactamase_B"/>
    <property type="match status" value="1"/>
</dbReference>
<dbReference type="PANTHER" id="PTHR43694:SF1">
    <property type="entry name" value="RIBONUCLEASE J"/>
    <property type="match status" value="1"/>
</dbReference>
<name>A0A084EWI6_9BACT</name>
<dbReference type="AlphaFoldDB" id="A0A084EWI6"/>
<keyword evidence="6" id="KW-0862">Zinc</keyword>
<evidence type="ECO:0000313" key="12">
    <source>
        <dbReference type="Proteomes" id="UP000028537"/>
    </source>
</evidence>
<dbReference type="NCBIfam" id="TIGR00649">
    <property type="entry name" value="MG423"/>
    <property type="match status" value="1"/>
</dbReference>
<dbReference type="GO" id="GO:0004534">
    <property type="term" value="F:5'-3' RNA exonuclease activity"/>
    <property type="evidence" value="ECO:0007669"/>
    <property type="project" value="UniProtKB-UniRule"/>
</dbReference>
<evidence type="ECO:0000256" key="1">
    <source>
        <dbReference type="ARBA" id="ARBA00022490"/>
    </source>
</evidence>
<dbReference type="HAMAP" id="MF_01491">
    <property type="entry name" value="RNase_J_bact"/>
    <property type="match status" value="1"/>
</dbReference>
<dbReference type="Proteomes" id="UP000028537">
    <property type="component" value="Unassembled WGS sequence"/>
</dbReference>
<dbReference type="InterPro" id="IPR001279">
    <property type="entry name" value="Metallo-B-lactamas"/>
</dbReference>
<dbReference type="GO" id="GO:0008270">
    <property type="term" value="F:zinc ion binding"/>
    <property type="evidence" value="ECO:0007669"/>
    <property type="project" value="InterPro"/>
</dbReference>
<evidence type="ECO:0000259" key="10">
    <source>
        <dbReference type="SMART" id="SM00849"/>
    </source>
</evidence>
<evidence type="ECO:0000256" key="9">
    <source>
        <dbReference type="HAMAP-Rule" id="MF_01491"/>
    </source>
</evidence>
<dbReference type="RefSeq" id="WP_038103413.1">
    <property type="nucleotide sequence ID" value="NZ_JFDP01000082.1"/>
</dbReference>
<dbReference type="InterPro" id="IPR036866">
    <property type="entry name" value="RibonucZ/Hydroxyglut_hydro"/>
</dbReference>
<dbReference type="SMART" id="SM00849">
    <property type="entry name" value="Lactamase_B"/>
    <property type="match status" value="1"/>
</dbReference>
<dbReference type="Gene3D" id="3.10.20.580">
    <property type="match status" value="1"/>
</dbReference>
<dbReference type="GO" id="GO:0006364">
    <property type="term" value="P:rRNA processing"/>
    <property type="evidence" value="ECO:0007669"/>
    <property type="project" value="UniProtKB-UniRule"/>
</dbReference>
<keyword evidence="2 9" id="KW-0540">Nuclease</keyword>
<evidence type="ECO:0000256" key="5">
    <source>
        <dbReference type="ARBA" id="ARBA00022801"/>
    </source>
</evidence>
<keyword evidence="4 9" id="KW-0255">Endonuclease</keyword>
<keyword evidence="9" id="KW-0698">rRNA processing</keyword>
<reference evidence="11 12" key="1">
    <citation type="submission" date="2014-02" db="EMBL/GenBank/DDBJ databases">
        <title>Genome sequence of Ureaplasma diversum strain 246.</title>
        <authorList>
            <person name="Sirand-Pugnet P."/>
            <person name="Breton M."/>
            <person name="Dordet-Frisoni E."/>
            <person name="Baranowski E."/>
            <person name="Barre A."/>
            <person name="Couture C."/>
            <person name="Dupuy V."/>
            <person name="Gaurivaud P."/>
            <person name="Jacob D."/>
            <person name="Lemaitre C."/>
            <person name="Manso-Silvan L."/>
            <person name="Nikolski M."/>
            <person name="Nouvel L.-X."/>
            <person name="Poumarat F."/>
            <person name="Tardy F."/>
            <person name="Thebault P."/>
            <person name="Theil S."/>
            <person name="Citti C."/>
            <person name="Thiaucourt F."/>
            <person name="Blanchard A."/>
        </authorList>
    </citation>
    <scope>NUCLEOTIDE SEQUENCE [LARGE SCALE GENOMIC DNA]</scope>
    <source>
        <strain evidence="11 12">NCTC 246</strain>
    </source>
</reference>
<comment type="subunit">
    <text evidence="9">Homodimer, may be a subunit of the RNA degradosome.</text>
</comment>
<dbReference type="Gene3D" id="3.40.50.10710">
    <property type="entry name" value="Metallo-hydrolase/oxidoreductase"/>
    <property type="match status" value="1"/>
</dbReference>
<dbReference type="eggNOG" id="COG0595">
    <property type="taxonomic scope" value="Bacteria"/>
</dbReference>
<keyword evidence="5 9" id="KW-0378">Hydrolase</keyword>
<dbReference type="InterPro" id="IPR042173">
    <property type="entry name" value="RNase_J_2"/>
</dbReference>
<comment type="similarity">
    <text evidence="9">Belongs to the metallo-beta-lactamase superfamily. RNA-metabolizing metallo-beta-lactamase-like family. Bacterial RNase J subfamily.</text>
</comment>
<dbReference type="InterPro" id="IPR030854">
    <property type="entry name" value="RNase_J_bac"/>
</dbReference>
<evidence type="ECO:0000313" key="11">
    <source>
        <dbReference type="EMBL" id="KEZ22328.1"/>
    </source>
</evidence>
<dbReference type="GO" id="GO:0005737">
    <property type="term" value="C:cytoplasm"/>
    <property type="evidence" value="ECO:0007669"/>
    <property type="project" value="UniProtKB-SubCell"/>
</dbReference>
<evidence type="ECO:0000256" key="3">
    <source>
        <dbReference type="ARBA" id="ARBA00022723"/>
    </source>
</evidence>
<dbReference type="CDD" id="cd07714">
    <property type="entry name" value="RNaseJ_MBL-fold"/>
    <property type="match status" value="1"/>
</dbReference>
<keyword evidence="12" id="KW-1185">Reference proteome</keyword>
<evidence type="ECO:0000256" key="4">
    <source>
        <dbReference type="ARBA" id="ARBA00022759"/>
    </source>
</evidence>
<dbReference type="GO" id="GO:0004521">
    <property type="term" value="F:RNA endonuclease activity"/>
    <property type="evidence" value="ECO:0007669"/>
    <property type="project" value="UniProtKB-UniRule"/>
</dbReference>
<dbReference type="EMBL" id="JFDP01000082">
    <property type="protein sequence ID" value="KEZ22328.1"/>
    <property type="molecule type" value="Genomic_DNA"/>
</dbReference>
<keyword evidence="3" id="KW-0479">Metal-binding</keyword>
<sequence length="594" mass="66084">MENNKKIPTYIYALGGLEEIGKNTYVVEHDDEILVVDAGIKFGNATMPGFDGTVANFDYLVQNYKGISGLVITHGHEDHIGGIPHLLRQVPIKKIYAPPLAAKLIQRKIGEYKDLKKPEIIVFEDKTMFKTKNFEVDFYRVCHSIPDSFGVCIKTPNGYVVSTGDFRFDFGTAGDQTDLFKIAEISARGIDVLLSETTSAEVPGFSSSECFVIKNIADYMSKAKGRVFVSTFASNLGRVEQIIDVAVKMNKKICIIGKSMEANVKTSRALGYLKVAETTFISSKELKNYPDNEIAVILTGSQGESMAALNVMANGKHSKITLKPSDTIILSSNPIPGNWSQVEVMVNKLYRLGVTVYENTPSKKIHASGHATQSELQMMIKAVNPKYLFPIHGEYKMLRAMQKNAMNIGFKKENVIIAVNGEKLQLLDGVLSRSDIIVDATPNYINGNDISTHAASLLKERFELGNDGVISISLIGSKTRKQAVLSPTITTRGCFYARDSINLINRLSTSAKTILSQDLNGNDFNINKTTKAIAEEIRSTVWKWRKKNPVVLVDILFEEDILEKKEKEDYIQLEVDQEFDDLLVEEYDEMVDNA</sequence>
<keyword evidence="7 9" id="KW-0269">Exonuclease</keyword>
<evidence type="ECO:0000256" key="8">
    <source>
        <dbReference type="ARBA" id="ARBA00022884"/>
    </source>
</evidence>
<gene>
    <name evidence="9" type="primary">rnj</name>
    <name evidence="11" type="ORF">UDIV_6420</name>
</gene>
<comment type="function">
    <text evidence="9">An RNase that has 5'-3' exonuclease and possibly endonuclease activity. Involved in maturation of rRNA and in some organisms also mRNA maturation and/or decay.</text>
</comment>
<comment type="caution">
    <text evidence="11">The sequence shown here is derived from an EMBL/GenBank/DDBJ whole genome shotgun (WGS) entry which is preliminary data.</text>
</comment>
<comment type="subcellular location">
    <subcellularLocation>
        <location evidence="9">Cytoplasm</location>
    </subcellularLocation>
</comment>
<feature type="domain" description="Metallo-beta-lactamase" evidence="10">
    <location>
        <begin position="21"/>
        <end position="216"/>
    </location>
</feature>
<dbReference type="GO" id="GO:0003723">
    <property type="term" value="F:RNA binding"/>
    <property type="evidence" value="ECO:0007669"/>
    <property type="project" value="UniProtKB-UniRule"/>
</dbReference>
<dbReference type="InterPro" id="IPR055132">
    <property type="entry name" value="RNase_J_b_CASP"/>
</dbReference>
<dbReference type="InterPro" id="IPR004613">
    <property type="entry name" value="RNase_J"/>
</dbReference>
<dbReference type="Pfam" id="PF07521">
    <property type="entry name" value="RMMBL"/>
    <property type="match status" value="1"/>
</dbReference>
<organism evidence="11 12">
    <name type="scientific">Ureaplasma diversum NCTC 246</name>
    <dbReference type="NCBI Taxonomy" id="1188241"/>
    <lineage>
        <taxon>Bacteria</taxon>
        <taxon>Bacillati</taxon>
        <taxon>Mycoplasmatota</taxon>
        <taxon>Mycoplasmoidales</taxon>
        <taxon>Mycoplasmoidaceae</taxon>
        <taxon>Ureaplasma</taxon>
    </lineage>
</organism>
<dbReference type="Gene3D" id="3.60.15.10">
    <property type="entry name" value="Ribonuclease Z/Hydroxyacylglutathione hydrolase-like"/>
    <property type="match status" value="1"/>
</dbReference>